<dbReference type="Pfam" id="PF01192">
    <property type="entry name" value="RNA_pol_Rpb6"/>
    <property type="match status" value="1"/>
</dbReference>
<evidence type="ECO:0000313" key="11">
    <source>
        <dbReference type="EMBL" id="GAF26619.1"/>
    </source>
</evidence>
<evidence type="ECO:0000256" key="1">
    <source>
        <dbReference type="ARBA" id="ARBA00006711"/>
    </source>
</evidence>
<dbReference type="SUPFAM" id="SSF63562">
    <property type="entry name" value="RPB6/omega subunit-like"/>
    <property type="match status" value="1"/>
</dbReference>
<name>A0A0S6UI37_NEOTH</name>
<evidence type="ECO:0000256" key="5">
    <source>
        <dbReference type="ARBA" id="ARBA00022679"/>
    </source>
</evidence>
<comment type="subunit">
    <text evidence="10">The RNAP catalytic core consists of 2 alpha, 1 beta, 1 beta' and 1 omega subunit. When a sigma factor is associated with the core the holoenzyme is formed, which can initiate transcription.</text>
</comment>
<dbReference type="InterPro" id="IPR036161">
    <property type="entry name" value="RPB6/omega-like_sf"/>
</dbReference>
<dbReference type="PANTHER" id="PTHR34476:SF1">
    <property type="entry name" value="DNA-DIRECTED RNA POLYMERASE SUBUNIT OMEGA"/>
    <property type="match status" value="1"/>
</dbReference>
<dbReference type="GO" id="GO:0000428">
    <property type="term" value="C:DNA-directed RNA polymerase complex"/>
    <property type="evidence" value="ECO:0007669"/>
    <property type="project" value="UniProtKB-KW"/>
</dbReference>
<keyword evidence="5 10" id="KW-0808">Transferase</keyword>
<comment type="catalytic activity">
    <reaction evidence="9 10">
        <text>RNA(n) + a ribonucleoside 5'-triphosphate = RNA(n+1) + diphosphate</text>
        <dbReference type="Rhea" id="RHEA:21248"/>
        <dbReference type="Rhea" id="RHEA-COMP:14527"/>
        <dbReference type="Rhea" id="RHEA-COMP:17342"/>
        <dbReference type="ChEBI" id="CHEBI:33019"/>
        <dbReference type="ChEBI" id="CHEBI:61557"/>
        <dbReference type="ChEBI" id="CHEBI:140395"/>
        <dbReference type="EC" id="2.7.7.6"/>
    </reaction>
</comment>
<keyword evidence="7 10" id="KW-0804">Transcription</keyword>
<dbReference type="SMART" id="SM01409">
    <property type="entry name" value="RNA_pol_Rpb6"/>
    <property type="match status" value="1"/>
</dbReference>
<evidence type="ECO:0000256" key="10">
    <source>
        <dbReference type="HAMAP-Rule" id="MF_00366"/>
    </source>
</evidence>
<evidence type="ECO:0000256" key="9">
    <source>
        <dbReference type="ARBA" id="ARBA00048552"/>
    </source>
</evidence>
<dbReference type="GO" id="GO:0003677">
    <property type="term" value="F:DNA binding"/>
    <property type="evidence" value="ECO:0007669"/>
    <property type="project" value="UniProtKB-UniRule"/>
</dbReference>
<evidence type="ECO:0000256" key="8">
    <source>
        <dbReference type="ARBA" id="ARBA00029924"/>
    </source>
</evidence>
<comment type="function">
    <text evidence="10">Promotes RNA polymerase assembly. Latches the N- and C-terminal regions of the beta' subunit thereby facilitating its interaction with the beta and alpha subunits.</text>
</comment>
<dbReference type="EC" id="2.7.7.6" evidence="2 10"/>
<dbReference type="PANTHER" id="PTHR34476">
    <property type="entry name" value="DNA-DIRECTED RNA POLYMERASE SUBUNIT OMEGA"/>
    <property type="match status" value="1"/>
</dbReference>
<dbReference type="Proteomes" id="UP000063718">
    <property type="component" value="Unassembled WGS sequence"/>
</dbReference>
<dbReference type="GO" id="GO:0006351">
    <property type="term" value="P:DNA-templated transcription"/>
    <property type="evidence" value="ECO:0007669"/>
    <property type="project" value="UniProtKB-UniRule"/>
</dbReference>
<evidence type="ECO:0000256" key="4">
    <source>
        <dbReference type="ARBA" id="ARBA00022478"/>
    </source>
</evidence>
<dbReference type="SMR" id="A0A0S6UI37"/>
<organism evidence="11">
    <name type="scientific">Moorella thermoacetica Y72</name>
    <dbReference type="NCBI Taxonomy" id="1325331"/>
    <lineage>
        <taxon>Bacteria</taxon>
        <taxon>Bacillati</taxon>
        <taxon>Bacillota</taxon>
        <taxon>Clostridia</taxon>
        <taxon>Neomoorellales</taxon>
        <taxon>Neomoorellaceae</taxon>
        <taxon>Neomoorella</taxon>
    </lineage>
</organism>
<dbReference type="AlphaFoldDB" id="A0A0S6UI37"/>
<dbReference type="GeneID" id="45616925"/>
<evidence type="ECO:0000256" key="2">
    <source>
        <dbReference type="ARBA" id="ARBA00012418"/>
    </source>
</evidence>
<evidence type="ECO:0000256" key="3">
    <source>
        <dbReference type="ARBA" id="ARBA00013725"/>
    </source>
</evidence>
<evidence type="ECO:0000256" key="7">
    <source>
        <dbReference type="ARBA" id="ARBA00023163"/>
    </source>
</evidence>
<protein>
    <recommendedName>
        <fullName evidence="3 10">DNA-directed RNA polymerase subunit omega</fullName>
        <shortName evidence="10">RNAP omega subunit</shortName>
        <ecNumber evidence="2 10">2.7.7.6</ecNumber>
    </recommendedName>
    <alternativeName>
        <fullName evidence="10">RNA polymerase omega subunit</fullName>
    </alternativeName>
    <alternativeName>
        <fullName evidence="8 10">Transcriptase subunit omega</fullName>
    </alternativeName>
</protein>
<evidence type="ECO:0000256" key="6">
    <source>
        <dbReference type="ARBA" id="ARBA00022695"/>
    </source>
</evidence>
<dbReference type="EMBL" id="DF238840">
    <property type="protein sequence ID" value="GAF26619.1"/>
    <property type="molecule type" value="Genomic_DNA"/>
</dbReference>
<keyword evidence="6 10" id="KW-0548">Nucleotidyltransferase</keyword>
<dbReference type="InterPro" id="IPR006110">
    <property type="entry name" value="Pol_omega/Rpo6/RPB6"/>
</dbReference>
<comment type="similarity">
    <text evidence="1 10">Belongs to the RNA polymerase subunit omega family.</text>
</comment>
<gene>
    <name evidence="10" type="primary">rpoZ</name>
    <name evidence="11" type="ORF">MTY_1959</name>
</gene>
<dbReference type="NCBIfam" id="TIGR00690">
    <property type="entry name" value="rpoZ"/>
    <property type="match status" value="1"/>
</dbReference>
<proteinExistence type="inferred from homology"/>
<keyword evidence="4 10" id="KW-0240">DNA-directed RNA polymerase</keyword>
<sequence length="67" mass="7412">MKQPSLDELEKRAGSKYALAVLAAKRARMLTESQFAAQYPKGTKPVTIALMEIAAGKIKYEWGKKKA</sequence>
<dbReference type="InterPro" id="IPR003716">
    <property type="entry name" value="DNA-dir_RNA_pol_omega"/>
</dbReference>
<dbReference type="RefSeq" id="WP_011392411.1">
    <property type="nucleotide sequence ID" value="NZ_DF238840.1"/>
</dbReference>
<reference evidence="11" key="1">
    <citation type="journal article" date="2014" name="Gene">
        <title>Genome-guided analysis of transformation efficiency and carbon dioxide assimilation by Moorella thermoacetica Y72.</title>
        <authorList>
            <person name="Tsukahara K."/>
            <person name="Kita A."/>
            <person name="Nakashimada Y."/>
            <person name="Hoshino T."/>
            <person name="Murakami K."/>
        </authorList>
    </citation>
    <scope>NUCLEOTIDE SEQUENCE [LARGE SCALE GENOMIC DNA]</scope>
    <source>
        <strain evidence="11">Y72</strain>
    </source>
</reference>
<dbReference type="Gene3D" id="3.90.940.10">
    <property type="match status" value="1"/>
</dbReference>
<dbReference type="HAMAP" id="MF_00366">
    <property type="entry name" value="RNApol_bact_RpoZ"/>
    <property type="match status" value="1"/>
</dbReference>
<dbReference type="GO" id="GO:0003899">
    <property type="term" value="F:DNA-directed RNA polymerase activity"/>
    <property type="evidence" value="ECO:0007669"/>
    <property type="project" value="UniProtKB-UniRule"/>
</dbReference>
<accession>A0A0S6UI37</accession>